<dbReference type="OrthoDB" id="3404208at2"/>
<protein>
    <submittedName>
        <fullName evidence="1">DUF1622 domain-containing protein</fullName>
    </submittedName>
</protein>
<reference evidence="1 2" key="1">
    <citation type="submission" date="2018-08" db="EMBL/GenBank/DDBJ databases">
        <title>Verrucosispora craniellae sp. nov., isolated from a marine sponge in the South China Sea.</title>
        <authorList>
            <person name="Li L."/>
            <person name="Lin H.W."/>
        </authorList>
    </citation>
    <scope>NUCLEOTIDE SEQUENCE [LARGE SCALE GENOMIC DNA]</scope>
    <source>
        <strain evidence="1 2">LHW63014</strain>
    </source>
</reference>
<evidence type="ECO:0000313" key="1">
    <source>
        <dbReference type="EMBL" id="RFS44281.1"/>
    </source>
</evidence>
<organism evidence="1 2">
    <name type="scientific">Micromonospora craniellae</name>
    <dbReference type="NCBI Taxonomy" id="2294034"/>
    <lineage>
        <taxon>Bacteria</taxon>
        <taxon>Bacillati</taxon>
        <taxon>Actinomycetota</taxon>
        <taxon>Actinomycetes</taxon>
        <taxon>Micromonosporales</taxon>
        <taxon>Micromonosporaceae</taxon>
        <taxon>Micromonospora</taxon>
    </lineage>
</organism>
<comment type="caution">
    <text evidence="1">The sequence shown here is derived from an EMBL/GenBank/DDBJ whole genome shotgun (WGS) entry which is preliminary data.</text>
</comment>
<gene>
    <name evidence="1" type="ORF">D0Q02_23140</name>
</gene>
<dbReference type="Proteomes" id="UP000262621">
    <property type="component" value="Unassembled WGS sequence"/>
</dbReference>
<evidence type="ECO:0000313" key="2">
    <source>
        <dbReference type="Proteomes" id="UP000262621"/>
    </source>
</evidence>
<dbReference type="EMBL" id="QVFU01000033">
    <property type="protein sequence ID" value="RFS44281.1"/>
    <property type="molecule type" value="Genomic_DNA"/>
</dbReference>
<accession>A0A372FU45</accession>
<proteinExistence type="predicted"/>
<keyword evidence="2" id="KW-1185">Reference proteome</keyword>
<dbReference type="RefSeq" id="WP_117230118.1">
    <property type="nucleotide sequence ID" value="NZ_CP061725.1"/>
</dbReference>
<dbReference type="AlphaFoldDB" id="A0A372FU45"/>
<sequence>MIQVLATVVAALGVLGAGIALVTTGSRSTALRVLLDMLVAAGLLRLTGEQTWRELAATVVIVLLRRMLSSALTENFRRSARPADPVGRAAGG</sequence>
<name>A0A372FU45_9ACTN</name>